<gene>
    <name evidence="1" type="ORF">JI435_427260</name>
</gene>
<dbReference type="AlphaFoldDB" id="A0A7U2HTU9"/>
<accession>A0A7U2HTU9</accession>
<protein>
    <submittedName>
        <fullName evidence="1">Uncharacterized protein</fullName>
    </submittedName>
</protein>
<proteinExistence type="predicted"/>
<sequence>MVGMRPSMGTSKVGKALQSPILQNIVRVVQTKLADFLVLLEFEYGRTTLPGVVQACIVSAEKEMASRGTAVGKTVARALGSYVGSNM</sequence>
<dbReference type="VEuPathDB" id="FungiDB:JI435_427260"/>
<name>A0A7U2HTU9_PHANO</name>
<organism evidence="1 2">
    <name type="scientific">Phaeosphaeria nodorum (strain SN15 / ATCC MYA-4574 / FGSC 10173)</name>
    <name type="common">Glume blotch fungus</name>
    <name type="synonym">Parastagonospora nodorum</name>
    <dbReference type="NCBI Taxonomy" id="321614"/>
    <lineage>
        <taxon>Eukaryota</taxon>
        <taxon>Fungi</taxon>
        <taxon>Dikarya</taxon>
        <taxon>Ascomycota</taxon>
        <taxon>Pezizomycotina</taxon>
        <taxon>Dothideomycetes</taxon>
        <taxon>Pleosporomycetidae</taxon>
        <taxon>Pleosporales</taxon>
        <taxon>Pleosporineae</taxon>
        <taxon>Phaeosphaeriaceae</taxon>
        <taxon>Parastagonospora</taxon>
    </lineage>
</organism>
<evidence type="ECO:0000313" key="2">
    <source>
        <dbReference type="Proteomes" id="UP000663193"/>
    </source>
</evidence>
<dbReference type="EMBL" id="CP069024">
    <property type="protein sequence ID" value="QRC91635.1"/>
    <property type="molecule type" value="Genomic_DNA"/>
</dbReference>
<keyword evidence="2" id="KW-1185">Reference proteome</keyword>
<reference evidence="2" key="1">
    <citation type="journal article" date="2021" name="BMC Genomics">
        <title>Chromosome-level genome assembly and manually-curated proteome of model necrotroph Parastagonospora nodorum Sn15 reveals a genome-wide trove of candidate effector homologs, and redundancy of virulence-related functions within an accessory chromosome.</title>
        <authorList>
            <person name="Bertazzoni S."/>
            <person name="Jones D.A.B."/>
            <person name="Phan H.T."/>
            <person name="Tan K.-C."/>
            <person name="Hane J.K."/>
        </authorList>
    </citation>
    <scope>NUCLEOTIDE SEQUENCE [LARGE SCALE GENOMIC DNA]</scope>
    <source>
        <strain evidence="2">SN15 / ATCC MYA-4574 / FGSC 10173)</strain>
    </source>
</reference>
<evidence type="ECO:0000313" key="1">
    <source>
        <dbReference type="EMBL" id="QRC91635.1"/>
    </source>
</evidence>
<dbReference type="Proteomes" id="UP000663193">
    <property type="component" value="Chromosome 2"/>
</dbReference>